<gene>
    <name evidence="1" type="ORF">NYR97_06800</name>
</gene>
<dbReference type="AlphaFoldDB" id="A0AAU0BG72"/>
<dbReference type="Proteomes" id="UP001302716">
    <property type="component" value="Chromosome"/>
</dbReference>
<sequence>MKITAFLVMDALGNEIDADAHGNNVAFCCFTCGHPIVAVSLENQRGSDEEHPASCKGCGVRYFLDVRPWAEKLYIHPDPPMPDTSF</sequence>
<name>A0AAU0BG72_9XANT</name>
<reference evidence="1 2" key="1">
    <citation type="submission" date="2022-08" db="EMBL/GenBank/DDBJ databases">
        <title>Whole genome sequencing-based tracing of a 2022 introduction and outbreak of Xanthomonas hortorum pv. pelargonii.</title>
        <authorList>
            <person name="Iruegas-Bocardo F."/>
            <person name="Weisberg A.K."/>
            <person name="Riutta E.R."/>
            <person name="Kilday K."/>
            <person name="Bonkowski J.C."/>
            <person name="Creswell T."/>
            <person name="Daughtrey M.L."/>
            <person name="Rane K."/>
            <person name="Grunwald N.J."/>
            <person name="Chang J.H."/>
            <person name="Putnam M.L."/>
        </authorList>
    </citation>
    <scope>NUCLEOTIDE SEQUENCE [LARGE SCALE GENOMIC DNA]</scope>
    <source>
        <strain evidence="1 2">22-323</strain>
    </source>
</reference>
<proteinExistence type="predicted"/>
<evidence type="ECO:0000313" key="1">
    <source>
        <dbReference type="EMBL" id="WOB51078.1"/>
    </source>
</evidence>
<protein>
    <submittedName>
        <fullName evidence="1">Uncharacterized protein</fullName>
    </submittedName>
</protein>
<organism evidence="1 2">
    <name type="scientific">Xanthomonas hydrangeae</name>
    <dbReference type="NCBI Taxonomy" id="2775159"/>
    <lineage>
        <taxon>Bacteria</taxon>
        <taxon>Pseudomonadati</taxon>
        <taxon>Pseudomonadota</taxon>
        <taxon>Gammaproteobacteria</taxon>
        <taxon>Lysobacterales</taxon>
        <taxon>Lysobacteraceae</taxon>
        <taxon>Xanthomonas</taxon>
    </lineage>
</organism>
<dbReference type="RefSeq" id="WP_316697217.1">
    <property type="nucleotide sequence ID" value="NZ_CP103836.1"/>
</dbReference>
<evidence type="ECO:0000313" key="2">
    <source>
        <dbReference type="Proteomes" id="UP001302716"/>
    </source>
</evidence>
<keyword evidence="2" id="KW-1185">Reference proteome</keyword>
<dbReference type="EMBL" id="CP103836">
    <property type="protein sequence ID" value="WOB51078.1"/>
    <property type="molecule type" value="Genomic_DNA"/>
</dbReference>
<accession>A0AAU0BG72</accession>